<accession>A0AAW9K9Q6</accession>
<dbReference type="EMBL" id="JAVBVO010000004">
    <property type="protein sequence ID" value="MDZ5759876.1"/>
    <property type="molecule type" value="Genomic_DNA"/>
</dbReference>
<proteinExistence type="predicted"/>
<dbReference type="RefSeq" id="WP_201734317.1">
    <property type="nucleotide sequence ID" value="NZ_CAJGUS010000049.1"/>
</dbReference>
<dbReference type="InterPro" id="IPR027994">
    <property type="entry name" value="WxL_dom"/>
</dbReference>
<reference evidence="2" key="1">
    <citation type="submission" date="2023-08" db="EMBL/GenBank/DDBJ databases">
        <title>Genomic characterization of piscicolin 126 produced by Carnobacterium maltaromaticum CM22 strain isolated from salmon (Salmo salar).</title>
        <authorList>
            <person name="Gonzalez-Gragera E."/>
            <person name="Garcia-Lopez J.D."/>
            <person name="Teso-Perez C."/>
            <person name="Gimenez-Hernandez I."/>
            <person name="Peralta-Sanchez J.M."/>
            <person name="Valdivia E."/>
            <person name="Montalban-Lopez M."/>
            <person name="Martin-Platero A.M."/>
            <person name="Banos A."/>
            <person name="Martinez-Bueno M."/>
        </authorList>
    </citation>
    <scope>NUCLEOTIDE SEQUENCE</scope>
    <source>
        <strain evidence="2">CM22</strain>
    </source>
</reference>
<organism evidence="2 3">
    <name type="scientific">Carnobacterium maltaromaticum</name>
    <name type="common">Carnobacterium piscicola</name>
    <dbReference type="NCBI Taxonomy" id="2751"/>
    <lineage>
        <taxon>Bacteria</taxon>
        <taxon>Bacillati</taxon>
        <taxon>Bacillota</taxon>
        <taxon>Bacilli</taxon>
        <taxon>Lactobacillales</taxon>
        <taxon>Carnobacteriaceae</taxon>
        <taxon>Carnobacterium</taxon>
    </lineage>
</organism>
<sequence>MKKRIILIALTIVIPLTGGFKVKATSNGISESKIDFIAGDGVVTPPVNPKDPDNPIIPTPIDNSDPENKGTGQIGPLSVDYVSNLKFGQQKISGRTIAYKALNADPFVQVTDLRGSGDGWSLSAKMSPFTNKNKQELKGATLSMKNSVVKAGSTSNISLAPVKSDLLFDNQESKLVMNASNKGGRGTWLNVWSGTEEANESIQLNVLAGTPEANTEYTSSITWELEDAPK</sequence>
<protein>
    <submittedName>
        <fullName evidence="2">WxL domain-containing protein</fullName>
    </submittedName>
</protein>
<evidence type="ECO:0000313" key="2">
    <source>
        <dbReference type="EMBL" id="MDZ5759876.1"/>
    </source>
</evidence>
<comment type="caution">
    <text evidence="2">The sequence shown here is derived from an EMBL/GenBank/DDBJ whole genome shotgun (WGS) entry which is preliminary data.</text>
</comment>
<feature type="domain" description="WxL" evidence="1">
    <location>
        <begin position="25"/>
        <end position="229"/>
    </location>
</feature>
<dbReference type="Pfam" id="PF13731">
    <property type="entry name" value="WxL"/>
    <property type="match status" value="1"/>
</dbReference>
<name>A0AAW9K9Q6_CARML</name>
<dbReference type="Proteomes" id="UP001290462">
    <property type="component" value="Unassembled WGS sequence"/>
</dbReference>
<dbReference type="AlphaFoldDB" id="A0AAW9K9Q6"/>
<evidence type="ECO:0000259" key="1">
    <source>
        <dbReference type="Pfam" id="PF13731"/>
    </source>
</evidence>
<evidence type="ECO:0000313" key="3">
    <source>
        <dbReference type="Proteomes" id="UP001290462"/>
    </source>
</evidence>
<gene>
    <name evidence="2" type="ORF">RAK27_14535</name>
</gene>